<protein>
    <submittedName>
        <fullName evidence="1">Uncharacterized protein</fullName>
    </submittedName>
</protein>
<accession>A0A0E9T4Z2</accession>
<sequence>MWAVFTEVGWSQGRGRDRRLLDKHRLCVSVRLEPALSTKMLFQVKPSIFS</sequence>
<dbReference type="EMBL" id="GBXM01060532">
    <property type="protein sequence ID" value="JAH48045.1"/>
    <property type="molecule type" value="Transcribed_RNA"/>
</dbReference>
<reference evidence="1" key="2">
    <citation type="journal article" date="2015" name="Fish Shellfish Immunol.">
        <title>Early steps in the European eel (Anguilla anguilla)-Vibrio vulnificus interaction in the gills: Role of the RtxA13 toxin.</title>
        <authorList>
            <person name="Callol A."/>
            <person name="Pajuelo D."/>
            <person name="Ebbesson L."/>
            <person name="Teles M."/>
            <person name="MacKenzie S."/>
            <person name="Amaro C."/>
        </authorList>
    </citation>
    <scope>NUCLEOTIDE SEQUENCE</scope>
</reference>
<organism evidence="1">
    <name type="scientific">Anguilla anguilla</name>
    <name type="common">European freshwater eel</name>
    <name type="synonym">Muraena anguilla</name>
    <dbReference type="NCBI Taxonomy" id="7936"/>
    <lineage>
        <taxon>Eukaryota</taxon>
        <taxon>Metazoa</taxon>
        <taxon>Chordata</taxon>
        <taxon>Craniata</taxon>
        <taxon>Vertebrata</taxon>
        <taxon>Euteleostomi</taxon>
        <taxon>Actinopterygii</taxon>
        <taxon>Neopterygii</taxon>
        <taxon>Teleostei</taxon>
        <taxon>Anguilliformes</taxon>
        <taxon>Anguillidae</taxon>
        <taxon>Anguilla</taxon>
    </lineage>
</organism>
<proteinExistence type="predicted"/>
<name>A0A0E9T4Z2_ANGAN</name>
<reference evidence="1" key="1">
    <citation type="submission" date="2014-11" db="EMBL/GenBank/DDBJ databases">
        <authorList>
            <person name="Amaro Gonzalez C."/>
        </authorList>
    </citation>
    <scope>NUCLEOTIDE SEQUENCE</scope>
</reference>
<evidence type="ECO:0000313" key="1">
    <source>
        <dbReference type="EMBL" id="JAH48045.1"/>
    </source>
</evidence>
<dbReference type="AlphaFoldDB" id="A0A0E9T4Z2"/>